<protein>
    <submittedName>
        <fullName evidence="2">Uncharacterized protein</fullName>
    </submittedName>
</protein>
<feature type="region of interest" description="Disordered" evidence="1">
    <location>
        <begin position="135"/>
        <end position="154"/>
    </location>
</feature>
<evidence type="ECO:0000313" key="3">
    <source>
        <dbReference type="Proteomes" id="UP001530315"/>
    </source>
</evidence>
<organism evidence="2 3">
    <name type="scientific">Stephanodiscus triporus</name>
    <dbReference type="NCBI Taxonomy" id="2934178"/>
    <lineage>
        <taxon>Eukaryota</taxon>
        <taxon>Sar</taxon>
        <taxon>Stramenopiles</taxon>
        <taxon>Ochrophyta</taxon>
        <taxon>Bacillariophyta</taxon>
        <taxon>Coscinodiscophyceae</taxon>
        <taxon>Thalassiosirophycidae</taxon>
        <taxon>Stephanodiscales</taxon>
        <taxon>Stephanodiscaceae</taxon>
        <taxon>Stephanodiscus</taxon>
    </lineage>
</organism>
<name>A0ABD3MNB1_9STRA</name>
<dbReference type="AlphaFoldDB" id="A0ABD3MNB1"/>
<keyword evidence="3" id="KW-1185">Reference proteome</keyword>
<evidence type="ECO:0000256" key="1">
    <source>
        <dbReference type="SAM" id="MobiDB-lite"/>
    </source>
</evidence>
<feature type="compositionally biased region" description="Polar residues" evidence="1">
    <location>
        <begin position="684"/>
        <end position="695"/>
    </location>
</feature>
<dbReference type="Proteomes" id="UP001530315">
    <property type="component" value="Unassembled WGS sequence"/>
</dbReference>
<gene>
    <name evidence="2" type="ORF">ACHAW5_007382</name>
</gene>
<feature type="region of interest" description="Disordered" evidence="1">
    <location>
        <begin position="683"/>
        <end position="732"/>
    </location>
</feature>
<feature type="compositionally biased region" description="Basic residues" evidence="1">
    <location>
        <begin position="701"/>
        <end position="715"/>
    </location>
</feature>
<sequence length="950" mass="105675">MNNCNSFSFGVDSDGNSGGNNNALILSLYLIDSEDDLLHGGSQPNNVLDGNCHVHKRAILYQRLCKACAIANGVLRSSFSASNDVGKLGADGKQSDPKTNHRPWSSGGDGPIFGVHCDINSDKYFINATNDIDGDDMWQSQTPPNHQPEHPSDDALKNTRMMQQNDQFQHQQPHLRAICRYGNDVNDMWRCIALVLRISSVLSSSQSEDLDNLTCAIECWDVNDGHIILIEAAEYLPSWVDDDVLQGGVGGPVGCLNRCWVVDGKVHLIPPSTVSAPSSNSSEPVKLSRDSALLILMQSIKMKGEGSHPTEASGAVQRAIQDRIDRTDYSHIRVNVDTLSQGAANMPSTDNPHWHIAATALPASVARFIQNHPSLVPMLVDSFCANAPELQRKSFEEKRSLTIKPQPENTILRPTTESSIYPLGNSFPYEQIVMIPIVLTRTNYAELVTGRGVVPSFPIPSAYRSVELNRFQRHLRQSDFGGDSLADEKQGRRNPFQRAVDVGIRLCAGLDWILSNTNINDRKVSDSMTTLNLEDSAIDSLGEVDRRLRIYWTRIDAEASGRYEQSDKSTSLPWIEQAWMVGPNGSGIQNAEIDTTLLQALEPMSRCRVFNPELCQPLRKAPCPYTRPGVSLLEIVQSGVKSALKWQRQEFNEDSFPMPKTTELDDDGWMEVNSLEELEEEMKTLSSRKVNTDSDATTKSGRPRRTTRRSRVGRKFAHESCEEDEQDAQPKEDAEALNKILAGFRSFVEGEGELEGAVTTSVKESSQQHESRHRNLSELDPEYPMSQEVTIDPRIFLNTLHSMLSNQCTPRPESNPDENHDHISKFFFQEDLDDGDTSDEERGRAFIIDEDTDNSRQRYGFDQEHWSIQNYMEAMDHELRTGAASDPSIKNLSVASGNNNDVEDGHDSVDQAILSNLLSSLDAEGVGSGPVSNILREMGICPPRLHDDDD</sequence>
<dbReference type="PANTHER" id="PTHR13060">
    <property type="entry name" value="SGT1 PROTEIN HSGT1 SUPPRESSOR OF GCR2"/>
    <property type="match status" value="1"/>
</dbReference>
<feature type="compositionally biased region" description="Basic and acidic residues" evidence="1">
    <location>
        <begin position="766"/>
        <end position="775"/>
    </location>
</feature>
<dbReference type="InterPro" id="IPR010770">
    <property type="entry name" value="Ecd"/>
</dbReference>
<comment type="caution">
    <text evidence="2">The sequence shown here is derived from an EMBL/GenBank/DDBJ whole genome shotgun (WGS) entry which is preliminary data.</text>
</comment>
<dbReference type="EMBL" id="JALLAZ020001749">
    <property type="protein sequence ID" value="KAL3765499.1"/>
    <property type="molecule type" value="Genomic_DNA"/>
</dbReference>
<proteinExistence type="predicted"/>
<feature type="region of interest" description="Disordered" evidence="1">
    <location>
        <begin position="86"/>
        <end position="107"/>
    </location>
</feature>
<evidence type="ECO:0000313" key="2">
    <source>
        <dbReference type="EMBL" id="KAL3765499.1"/>
    </source>
</evidence>
<accession>A0ABD3MNB1</accession>
<feature type="region of interest" description="Disordered" evidence="1">
    <location>
        <begin position="755"/>
        <end position="775"/>
    </location>
</feature>
<dbReference type="PANTHER" id="PTHR13060:SF0">
    <property type="entry name" value="PROTEIN ECDYSONELESS HOMOLOG"/>
    <property type="match status" value="1"/>
</dbReference>
<dbReference type="Pfam" id="PF07093">
    <property type="entry name" value="SGT1"/>
    <property type="match status" value="2"/>
</dbReference>
<reference evidence="2 3" key="1">
    <citation type="submission" date="2024-10" db="EMBL/GenBank/DDBJ databases">
        <title>Updated reference genomes for cyclostephanoid diatoms.</title>
        <authorList>
            <person name="Roberts W.R."/>
            <person name="Alverson A.J."/>
        </authorList>
    </citation>
    <scope>NUCLEOTIDE SEQUENCE [LARGE SCALE GENOMIC DNA]</scope>
    <source>
        <strain evidence="2 3">AJA276-08</strain>
    </source>
</reference>